<dbReference type="AlphaFoldDB" id="A0A2J6PDX0"/>
<dbReference type="EMBL" id="KZ613561">
    <property type="protein sequence ID" value="PMD12189.1"/>
    <property type="molecule type" value="Genomic_DNA"/>
</dbReference>
<feature type="compositionally biased region" description="Polar residues" evidence="1">
    <location>
        <begin position="58"/>
        <end position="68"/>
    </location>
</feature>
<feature type="compositionally biased region" description="Polar residues" evidence="1">
    <location>
        <begin position="96"/>
        <end position="107"/>
    </location>
</feature>
<feature type="compositionally biased region" description="Low complexity" evidence="1">
    <location>
        <begin position="35"/>
        <end position="45"/>
    </location>
</feature>
<dbReference type="OrthoDB" id="3902588at2759"/>
<evidence type="ECO:0000313" key="3">
    <source>
        <dbReference type="Proteomes" id="UP000235672"/>
    </source>
</evidence>
<feature type="compositionally biased region" description="Polar residues" evidence="1">
    <location>
        <begin position="138"/>
        <end position="151"/>
    </location>
</feature>
<feature type="compositionally biased region" description="Basic and acidic residues" evidence="1">
    <location>
        <begin position="307"/>
        <end position="319"/>
    </location>
</feature>
<feature type="compositionally biased region" description="Pro residues" evidence="1">
    <location>
        <begin position="245"/>
        <end position="257"/>
    </location>
</feature>
<accession>A0A2J6PDX0</accession>
<feature type="region of interest" description="Disordered" evidence="1">
    <location>
        <begin position="207"/>
        <end position="319"/>
    </location>
</feature>
<name>A0A2J6PDX0_9HELO</name>
<evidence type="ECO:0000313" key="2">
    <source>
        <dbReference type="EMBL" id="PMD12189.1"/>
    </source>
</evidence>
<feature type="region of interest" description="Disordered" evidence="1">
    <location>
        <begin position="1"/>
        <end position="151"/>
    </location>
</feature>
<dbReference type="Proteomes" id="UP000235672">
    <property type="component" value="Unassembled WGS sequence"/>
</dbReference>
<sequence>MFDVSWVDPERETVGERRSRKGQGRGSACASRDGLSLPSQLSPRSSPRKASTSERPKTSNVFGPSTLYTKRGALTGGGRQSRSSSTLRLDGPKQRYTGTASSDSSFQETPRTSTTTARTPETGFFSDSYKSDCEHSRLSSPSEGSRTNSTWSLNADSISSTGKIVQQLSPTSYVTQSTEITITPREAMKDTEQVAIMVHISASGTLHVHDEEPASRRPSQAAILDFLNDTSDERDLSEERELPKTPEPQPLSPPPSWQPVAWEPPEAWGCSKDTGAGGTKDVPLSFKTRGLGLPFRPVTATGKPRRRERDVGEERERWE</sequence>
<evidence type="ECO:0000256" key="1">
    <source>
        <dbReference type="SAM" id="MobiDB-lite"/>
    </source>
</evidence>
<feature type="compositionally biased region" description="Low complexity" evidence="1">
    <location>
        <begin position="108"/>
        <end position="122"/>
    </location>
</feature>
<feature type="compositionally biased region" description="Basic and acidic residues" evidence="1">
    <location>
        <begin position="231"/>
        <end position="244"/>
    </location>
</feature>
<keyword evidence="3" id="KW-1185">Reference proteome</keyword>
<organism evidence="2 3">
    <name type="scientific">Hyaloscypha hepaticicola</name>
    <dbReference type="NCBI Taxonomy" id="2082293"/>
    <lineage>
        <taxon>Eukaryota</taxon>
        <taxon>Fungi</taxon>
        <taxon>Dikarya</taxon>
        <taxon>Ascomycota</taxon>
        <taxon>Pezizomycotina</taxon>
        <taxon>Leotiomycetes</taxon>
        <taxon>Helotiales</taxon>
        <taxon>Hyaloscyphaceae</taxon>
        <taxon>Hyaloscypha</taxon>
    </lineage>
</organism>
<feature type="compositionally biased region" description="Low complexity" evidence="1">
    <location>
        <begin position="80"/>
        <end position="89"/>
    </location>
</feature>
<gene>
    <name evidence="2" type="ORF">NA56DRAFT_502564</name>
</gene>
<protein>
    <submittedName>
        <fullName evidence="2">Uncharacterized protein</fullName>
    </submittedName>
</protein>
<reference evidence="2 3" key="1">
    <citation type="submission" date="2016-05" db="EMBL/GenBank/DDBJ databases">
        <title>A degradative enzymes factory behind the ericoid mycorrhizal symbiosis.</title>
        <authorList>
            <consortium name="DOE Joint Genome Institute"/>
            <person name="Martino E."/>
            <person name="Morin E."/>
            <person name="Grelet G."/>
            <person name="Kuo A."/>
            <person name="Kohler A."/>
            <person name="Daghino S."/>
            <person name="Barry K."/>
            <person name="Choi C."/>
            <person name="Cichocki N."/>
            <person name="Clum A."/>
            <person name="Copeland A."/>
            <person name="Hainaut M."/>
            <person name="Haridas S."/>
            <person name="Labutti K."/>
            <person name="Lindquist E."/>
            <person name="Lipzen A."/>
            <person name="Khouja H.-R."/>
            <person name="Murat C."/>
            <person name="Ohm R."/>
            <person name="Olson A."/>
            <person name="Spatafora J."/>
            <person name="Veneault-Fourrey C."/>
            <person name="Henrissat B."/>
            <person name="Grigoriev I."/>
            <person name="Martin F."/>
            <person name="Perotto S."/>
        </authorList>
    </citation>
    <scope>NUCLEOTIDE SEQUENCE [LARGE SCALE GENOMIC DNA]</scope>
    <source>
        <strain evidence="2 3">UAMH 7357</strain>
    </source>
</reference>
<feature type="compositionally biased region" description="Basic and acidic residues" evidence="1">
    <location>
        <begin position="8"/>
        <end position="17"/>
    </location>
</feature>
<proteinExistence type="predicted"/>